<name>A0ABN9PQ59_9DINO</name>
<feature type="non-terminal residue" evidence="2">
    <location>
        <position position="1"/>
    </location>
</feature>
<feature type="compositionally biased region" description="Low complexity" evidence="1">
    <location>
        <begin position="218"/>
        <end position="238"/>
    </location>
</feature>
<feature type="compositionally biased region" description="Low complexity" evidence="1">
    <location>
        <begin position="184"/>
        <end position="194"/>
    </location>
</feature>
<dbReference type="Proteomes" id="UP001189429">
    <property type="component" value="Unassembled WGS sequence"/>
</dbReference>
<evidence type="ECO:0000313" key="3">
    <source>
        <dbReference type="Proteomes" id="UP001189429"/>
    </source>
</evidence>
<evidence type="ECO:0000256" key="1">
    <source>
        <dbReference type="SAM" id="MobiDB-lite"/>
    </source>
</evidence>
<feature type="compositionally biased region" description="Low complexity" evidence="1">
    <location>
        <begin position="33"/>
        <end position="49"/>
    </location>
</feature>
<accession>A0ABN9PQ59</accession>
<feature type="region of interest" description="Disordered" evidence="1">
    <location>
        <begin position="1"/>
        <end position="247"/>
    </location>
</feature>
<evidence type="ECO:0000313" key="2">
    <source>
        <dbReference type="EMBL" id="CAK0795258.1"/>
    </source>
</evidence>
<dbReference type="EMBL" id="CAUYUJ010001300">
    <property type="protein sequence ID" value="CAK0795258.1"/>
    <property type="molecule type" value="Genomic_DNA"/>
</dbReference>
<reference evidence="2" key="1">
    <citation type="submission" date="2023-10" db="EMBL/GenBank/DDBJ databases">
        <authorList>
            <person name="Chen Y."/>
            <person name="Shah S."/>
            <person name="Dougan E. K."/>
            <person name="Thang M."/>
            <person name="Chan C."/>
        </authorList>
    </citation>
    <scope>NUCLEOTIDE SEQUENCE [LARGE SCALE GENOMIC DNA]</scope>
</reference>
<gene>
    <name evidence="2" type="ORF">PCOR1329_LOCUS4976</name>
</gene>
<feature type="compositionally biased region" description="Basic residues" evidence="1">
    <location>
        <begin position="140"/>
        <end position="183"/>
    </location>
</feature>
<feature type="non-terminal residue" evidence="2">
    <location>
        <position position="304"/>
    </location>
</feature>
<keyword evidence="3" id="KW-1185">Reference proteome</keyword>
<organism evidence="2 3">
    <name type="scientific">Prorocentrum cordatum</name>
    <dbReference type="NCBI Taxonomy" id="2364126"/>
    <lineage>
        <taxon>Eukaryota</taxon>
        <taxon>Sar</taxon>
        <taxon>Alveolata</taxon>
        <taxon>Dinophyceae</taxon>
        <taxon>Prorocentrales</taxon>
        <taxon>Prorocentraceae</taxon>
        <taxon>Prorocentrum</taxon>
    </lineage>
</organism>
<feature type="compositionally biased region" description="Basic residues" evidence="1">
    <location>
        <begin position="195"/>
        <end position="217"/>
    </location>
</feature>
<protein>
    <submittedName>
        <fullName evidence="2">Uncharacterized protein</fullName>
    </submittedName>
</protein>
<proteinExistence type="predicted"/>
<comment type="caution">
    <text evidence="2">The sequence shown here is derived from an EMBL/GenBank/DDBJ whole genome shotgun (WGS) entry which is preliminary data.</text>
</comment>
<sequence length="304" mass="34293">SPRSTATAGRAQARASEGAARLEPWQQPRPPQRTARTLARSTARPLLRTPAGAWGSSRMPSSTSRPSPILRASARRSWTSSWWPSELSATPRPARRQASRELPSFAGGPTPPAARRRRLRGRAEPLPTLPRPSRAPRPSCRPRRRSWRRSRSSSWRRRSGPTPRRQRRRRRATARGARRRRATSRPCGGSSRSPLRYRRRARPATSRVRARRSRRRASAGWTAAPSTAARSTRTRTSTCWGRGRPRSAARRLGAALQQVPGPRSRQGWSARLRRRLRTWARWLLSPARLRATRRASGPSSTAAR</sequence>
<feature type="compositionally biased region" description="Low complexity" evidence="1">
    <location>
        <begin position="56"/>
        <end position="85"/>
    </location>
</feature>